<dbReference type="PANTHER" id="PTHR10806:SF6">
    <property type="entry name" value="SIGNAL PEPTIDASE COMPLEX CATALYTIC SUBUNIT SEC11"/>
    <property type="match status" value="1"/>
</dbReference>
<sequence length="175" mass="20034">MFAELRRMNVRQVALQFLNILTIAASALMIWKGIAVVTNTESPIVVVLSGSMEPAFQRGDLLFLTLPKNDPVEINDICVFKLPGRPIPIVHRVVKIHEDANTKKEYILTKGDNNSRDDRVLYDKRQMWIHRENVVGKVKGFMPYVGMVTILMNDYPWMKFALLGVLGLFVLIHRE</sequence>
<keyword evidence="17" id="KW-1185">Reference proteome</keyword>
<dbReference type="GO" id="GO:0004252">
    <property type="term" value="F:serine-type endopeptidase activity"/>
    <property type="evidence" value="ECO:0007669"/>
    <property type="project" value="InterPro"/>
</dbReference>
<evidence type="ECO:0000256" key="11">
    <source>
        <dbReference type="ARBA" id="ARBA00022989"/>
    </source>
</evidence>
<dbReference type="OrthoDB" id="10257561at2759"/>
<comment type="catalytic activity">
    <reaction evidence="1 15">
        <text>Cleavage of hydrophobic, N-terminal signal or leader sequences from secreted and periplasmic proteins.</text>
        <dbReference type="EC" id="3.4.21.89"/>
    </reaction>
</comment>
<feature type="transmembrane region" description="Helical" evidence="15">
    <location>
        <begin position="155"/>
        <end position="172"/>
    </location>
</feature>
<dbReference type="EMBL" id="JAEPRD010000064">
    <property type="protein sequence ID" value="KAG2202122.1"/>
    <property type="molecule type" value="Genomic_DNA"/>
</dbReference>
<dbReference type="PROSITE" id="PS00501">
    <property type="entry name" value="SPASE_I_1"/>
    <property type="match status" value="1"/>
</dbReference>
<proteinExistence type="inferred from homology"/>
<dbReference type="PANTHER" id="PTHR10806">
    <property type="entry name" value="SIGNAL PEPTIDASE COMPLEX CATALYTIC SUBUNIT SEC11"/>
    <property type="match status" value="1"/>
</dbReference>
<dbReference type="PRINTS" id="PR00728">
    <property type="entry name" value="SIGNALPTASE"/>
</dbReference>
<keyword evidence="11 15" id="KW-1133">Transmembrane helix</keyword>
<dbReference type="NCBIfam" id="TIGR02228">
    <property type="entry name" value="sigpep_I_arch"/>
    <property type="match status" value="1"/>
</dbReference>
<evidence type="ECO:0000256" key="8">
    <source>
        <dbReference type="ARBA" id="ARBA00022801"/>
    </source>
</evidence>
<dbReference type="Gene3D" id="2.10.109.10">
    <property type="entry name" value="Umud Fragment, subunit A"/>
    <property type="match status" value="1"/>
</dbReference>
<dbReference type="InterPro" id="IPR019756">
    <property type="entry name" value="Pept_S26A_signal_pept_1_Ser-AS"/>
</dbReference>
<organism evidence="16 17">
    <name type="scientific">Mucor saturninus</name>
    <dbReference type="NCBI Taxonomy" id="64648"/>
    <lineage>
        <taxon>Eukaryota</taxon>
        <taxon>Fungi</taxon>
        <taxon>Fungi incertae sedis</taxon>
        <taxon>Mucoromycota</taxon>
        <taxon>Mucoromycotina</taxon>
        <taxon>Mucoromycetes</taxon>
        <taxon>Mucorales</taxon>
        <taxon>Mucorineae</taxon>
        <taxon>Mucoraceae</taxon>
        <taxon>Mucor</taxon>
    </lineage>
</organism>
<comment type="function">
    <text evidence="13">Catalytic component of the signal peptidase complex (SPC) which catalyzes the cleavage of N-terminal signal sequences from nascent proteins as they are translocated into the lumen of the endoplasmic reticulum. Specifically cleaves N-terminal signal peptides that contain a hydrophobic alpha-helix (h-region) shorter than 18-20 amino acids.</text>
</comment>
<evidence type="ECO:0000256" key="7">
    <source>
        <dbReference type="ARBA" id="ARBA00022692"/>
    </source>
</evidence>
<evidence type="ECO:0000256" key="9">
    <source>
        <dbReference type="ARBA" id="ARBA00022824"/>
    </source>
</evidence>
<keyword evidence="8 15" id="KW-0378">Hydrolase</keyword>
<comment type="subcellular location">
    <subcellularLocation>
        <location evidence="2">Endoplasmic reticulum membrane</location>
        <topology evidence="2">Single-pass type II membrane protein</topology>
    </subcellularLocation>
</comment>
<name>A0A8H7R1I2_9FUNG</name>
<keyword evidence="9 15" id="KW-0256">Endoplasmic reticulum</keyword>
<dbReference type="InterPro" id="IPR001733">
    <property type="entry name" value="Peptidase_S26B"/>
</dbReference>
<evidence type="ECO:0000313" key="17">
    <source>
        <dbReference type="Proteomes" id="UP000603453"/>
    </source>
</evidence>
<comment type="caution">
    <text evidence="16">The sequence shown here is derived from an EMBL/GenBank/DDBJ whole genome shotgun (WGS) entry which is preliminary data.</text>
</comment>
<dbReference type="GO" id="GO:0009003">
    <property type="term" value="F:signal peptidase activity"/>
    <property type="evidence" value="ECO:0007669"/>
    <property type="project" value="UniProtKB-EC"/>
</dbReference>
<dbReference type="GO" id="GO:0005787">
    <property type="term" value="C:signal peptidase complex"/>
    <property type="evidence" value="ECO:0007669"/>
    <property type="project" value="TreeGrafter"/>
</dbReference>
<dbReference type="FunFam" id="2.10.109.10:FF:000003">
    <property type="entry name" value="Signal peptidase complex catalytic subunit SEC11"/>
    <property type="match status" value="1"/>
</dbReference>
<reference evidence="16" key="1">
    <citation type="submission" date="2020-12" db="EMBL/GenBank/DDBJ databases">
        <title>Metabolic potential, ecology and presence of endohyphal bacteria is reflected in genomic diversity of Mucoromycotina.</title>
        <authorList>
            <person name="Muszewska A."/>
            <person name="Okrasinska A."/>
            <person name="Steczkiewicz K."/>
            <person name="Drgas O."/>
            <person name="Orlowska M."/>
            <person name="Perlinska-Lenart U."/>
            <person name="Aleksandrzak-Piekarczyk T."/>
            <person name="Szatraj K."/>
            <person name="Zielenkiewicz U."/>
            <person name="Pilsyk S."/>
            <person name="Malc E."/>
            <person name="Mieczkowski P."/>
            <person name="Kruszewska J.S."/>
            <person name="Biernat P."/>
            <person name="Pawlowska J."/>
        </authorList>
    </citation>
    <scope>NUCLEOTIDE SEQUENCE</scope>
    <source>
        <strain evidence="16">WA0000017839</strain>
    </source>
</reference>
<dbReference type="CDD" id="cd06530">
    <property type="entry name" value="S26_SPase_I"/>
    <property type="match status" value="1"/>
</dbReference>
<dbReference type="SUPFAM" id="SSF51306">
    <property type="entry name" value="LexA/Signal peptidase"/>
    <property type="match status" value="1"/>
</dbReference>
<evidence type="ECO:0000256" key="15">
    <source>
        <dbReference type="RuleBase" id="RU362047"/>
    </source>
</evidence>
<protein>
    <recommendedName>
        <fullName evidence="5 15">Signal peptidase complex catalytic subunit SEC11</fullName>
        <ecNumber evidence="4 15">3.4.21.89</ecNumber>
    </recommendedName>
</protein>
<dbReference type="InterPro" id="IPR019533">
    <property type="entry name" value="Peptidase_S26"/>
</dbReference>
<accession>A0A8H7R1I2</accession>
<dbReference type="InterPro" id="IPR036286">
    <property type="entry name" value="LexA/Signal_pep-like_sf"/>
</dbReference>
<evidence type="ECO:0000256" key="1">
    <source>
        <dbReference type="ARBA" id="ARBA00000677"/>
    </source>
</evidence>
<dbReference type="GO" id="GO:0006465">
    <property type="term" value="P:signal peptide processing"/>
    <property type="evidence" value="ECO:0007669"/>
    <property type="project" value="UniProtKB-UniRule"/>
</dbReference>
<evidence type="ECO:0000256" key="4">
    <source>
        <dbReference type="ARBA" id="ARBA00013208"/>
    </source>
</evidence>
<evidence type="ECO:0000256" key="2">
    <source>
        <dbReference type="ARBA" id="ARBA00004648"/>
    </source>
</evidence>
<comment type="similarity">
    <text evidence="3 15">Belongs to the peptidase S26B family.</text>
</comment>
<evidence type="ECO:0000256" key="13">
    <source>
        <dbReference type="ARBA" id="ARBA00045533"/>
    </source>
</evidence>
<evidence type="ECO:0000256" key="10">
    <source>
        <dbReference type="ARBA" id="ARBA00022968"/>
    </source>
</evidence>
<keyword evidence="10 15" id="KW-0735">Signal-anchor</keyword>
<evidence type="ECO:0000256" key="12">
    <source>
        <dbReference type="ARBA" id="ARBA00023136"/>
    </source>
</evidence>
<dbReference type="AlphaFoldDB" id="A0A8H7R1I2"/>
<keyword evidence="6 15" id="KW-0645">Protease</keyword>
<keyword evidence="7 15" id="KW-0812">Transmembrane</keyword>
<feature type="transmembrane region" description="Helical" evidence="15">
    <location>
        <begin position="12"/>
        <end position="31"/>
    </location>
</feature>
<keyword evidence="12 15" id="KW-0472">Membrane</keyword>
<evidence type="ECO:0000256" key="6">
    <source>
        <dbReference type="ARBA" id="ARBA00022670"/>
    </source>
</evidence>
<evidence type="ECO:0000256" key="5">
    <source>
        <dbReference type="ARBA" id="ARBA00019685"/>
    </source>
</evidence>
<evidence type="ECO:0000256" key="14">
    <source>
        <dbReference type="ARBA" id="ARBA00047037"/>
    </source>
</evidence>
<comment type="subunit">
    <text evidence="14">Component of the signal peptidase complex (SPC) composed of a catalytic subunit SEC11 and three accessory subunits SPC1, SPC2 and SPC3. The complex induces a local thinning of the ER membrane which is used to measure the length of the signal peptide (SP) h-region of protein substrates. This ensures the selectivity of the complex towards h-regions shorter than 18-20 amino acids. SPC associates with the translocon complex.</text>
</comment>
<gene>
    <name evidence="16" type="ORF">INT47_008094</name>
</gene>
<evidence type="ECO:0000313" key="16">
    <source>
        <dbReference type="EMBL" id="KAG2202122.1"/>
    </source>
</evidence>
<evidence type="ECO:0000256" key="3">
    <source>
        <dbReference type="ARBA" id="ARBA00011035"/>
    </source>
</evidence>
<dbReference type="EC" id="3.4.21.89" evidence="4 15"/>
<dbReference type="Proteomes" id="UP000603453">
    <property type="component" value="Unassembled WGS sequence"/>
</dbReference>